<proteinExistence type="predicted"/>
<feature type="transmembrane region" description="Helical" evidence="1">
    <location>
        <begin position="114"/>
        <end position="131"/>
    </location>
</feature>
<keyword evidence="1" id="KW-0472">Membrane</keyword>
<dbReference type="AlphaFoldDB" id="A0A6C0JXA2"/>
<feature type="transmembrane region" description="Helical" evidence="1">
    <location>
        <begin position="143"/>
        <end position="165"/>
    </location>
</feature>
<reference evidence="2" key="1">
    <citation type="journal article" date="2020" name="Nature">
        <title>Giant virus diversity and host interactions through global metagenomics.</title>
        <authorList>
            <person name="Schulz F."/>
            <person name="Roux S."/>
            <person name="Paez-Espino D."/>
            <person name="Jungbluth S."/>
            <person name="Walsh D.A."/>
            <person name="Denef V.J."/>
            <person name="McMahon K.D."/>
            <person name="Konstantinidis K.T."/>
            <person name="Eloe-Fadrosh E.A."/>
            <person name="Kyrpides N.C."/>
            <person name="Woyke T."/>
        </authorList>
    </citation>
    <scope>NUCLEOTIDE SEQUENCE</scope>
    <source>
        <strain evidence="2">GVMAG-S-1101164-67</strain>
    </source>
</reference>
<protein>
    <submittedName>
        <fullName evidence="2">Uncharacterized protein</fullName>
    </submittedName>
</protein>
<feature type="transmembrane region" description="Helical" evidence="1">
    <location>
        <begin position="79"/>
        <end position="102"/>
    </location>
</feature>
<evidence type="ECO:0000256" key="1">
    <source>
        <dbReference type="SAM" id="Phobius"/>
    </source>
</evidence>
<name>A0A6C0JXA2_9ZZZZ</name>
<sequence>MHITTYIGIVHLGGIILENLYGFIFPPFIFLDNIYAITFISIPFSWILCKDECIISYIVKKWNDPTYIMGTNPADASDIPVIFTNAIISYWTFHINTFVRIWSIYIVNTRTCHIPNYVFGPSILLYLVYVNDIQHEWNYRKRAYPLFQLTAFIYFGWFLCIIIGFI</sequence>
<keyword evidence="1" id="KW-0812">Transmembrane</keyword>
<accession>A0A6C0JXA2</accession>
<feature type="transmembrane region" description="Helical" evidence="1">
    <location>
        <begin position="6"/>
        <end position="24"/>
    </location>
</feature>
<keyword evidence="1" id="KW-1133">Transmembrane helix</keyword>
<dbReference type="EMBL" id="MN740749">
    <property type="protein sequence ID" value="QHU10013.1"/>
    <property type="molecule type" value="Genomic_DNA"/>
</dbReference>
<evidence type="ECO:0000313" key="2">
    <source>
        <dbReference type="EMBL" id="QHU10013.1"/>
    </source>
</evidence>
<organism evidence="2">
    <name type="scientific">viral metagenome</name>
    <dbReference type="NCBI Taxonomy" id="1070528"/>
    <lineage>
        <taxon>unclassified sequences</taxon>
        <taxon>metagenomes</taxon>
        <taxon>organismal metagenomes</taxon>
    </lineage>
</organism>